<dbReference type="Proteomes" id="UP001249851">
    <property type="component" value="Unassembled WGS sequence"/>
</dbReference>
<comment type="caution">
    <text evidence="1">The sequence shown here is derived from an EMBL/GenBank/DDBJ whole genome shotgun (WGS) entry which is preliminary data.</text>
</comment>
<evidence type="ECO:0000313" key="2">
    <source>
        <dbReference type="Proteomes" id="UP001249851"/>
    </source>
</evidence>
<reference evidence="1" key="1">
    <citation type="journal article" date="2023" name="G3 (Bethesda)">
        <title>Whole genome assembly and annotation of the endangered Caribbean coral Acropora cervicornis.</title>
        <authorList>
            <person name="Selwyn J.D."/>
            <person name="Vollmer S.V."/>
        </authorList>
    </citation>
    <scope>NUCLEOTIDE SEQUENCE</scope>
    <source>
        <strain evidence="1">K2</strain>
    </source>
</reference>
<gene>
    <name evidence="1" type="ORF">P5673_027044</name>
</gene>
<feature type="non-terminal residue" evidence="1">
    <location>
        <position position="228"/>
    </location>
</feature>
<evidence type="ECO:0000313" key="1">
    <source>
        <dbReference type="EMBL" id="KAK2552022.1"/>
    </source>
</evidence>
<accession>A0AAD9PZH9</accession>
<keyword evidence="2" id="KW-1185">Reference proteome</keyword>
<dbReference type="PANTHER" id="PTHR47510:SF3">
    <property type="entry name" value="ENDO_EXONUCLEASE_PHOSPHATASE DOMAIN-CONTAINING PROTEIN"/>
    <property type="match status" value="1"/>
</dbReference>
<name>A0AAD9PZH9_ACRCE</name>
<reference evidence="1" key="2">
    <citation type="journal article" date="2023" name="Science">
        <title>Genomic signatures of disease resistance in endangered staghorn corals.</title>
        <authorList>
            <person name="Vollmer S.V."/>
            <person name="Selwyn J.D."/>
            <person name="Despard B.A."/>
            <person name="Roesel C.L."/>
        </authorList>
    </citation>
    <scope>NUCLEOTIDE SEQUENCE</scope>
    <source>
        <strain evidence="1">K2</strain>
    </source>
</reference>
<protein>
    <submittedName>
        <fullName evidence="1">Uncharacterized protein</fullName>
    </submittedName>
</protein>
<proteinExistence type="predicted"/>
<dbReference type="EMBL" id="JARQWQ010000091">
    <property type="protein sequence ID" value="KAK2552022.1"/>
    <property type="molecule type" value="Genomic_DNA"/>
</dbReference>
<sequence>EKQSKERYLEKLKSIEGQDPYEISRKEWIDDVDCWPDALRAPSQLPQLASSDHYCVQSPRGKTTKCTITRRDMRASCIRAFGSWIMTFSWDASFALDSCKEKFDFFVQTLSAIDRYLPTKVSRMHCTDNPWLTPKIKAFIAKRQKALAQFGKDSPSFHMWRNKVQASVKTCKRQFYESKVKSLKRTNVSRWWKEVKNISGVSAKDDMWYNQLLDPNTADPLGTLFEKN</sequence>
<organism evidence="1 2">
    <name type="scientific">Acropora cervicornis</name>
    <name type="common">Staghorn coral</name>
    <dbReference type="NCBI Taxonomy" id="6130"/>
    <lineage>
        <taxon>Eukaryota</taxon>
        <taxon>Metazoa</taxon>
        <taxon>Cnidaria</taxon>
        <taxon>Anthozoa</taxon>
        <taxon>Hexacorallia</taxon>
        <taxon>Scleractinia</taxon>
        <taxon>Astrocoeniina</taxon>
        <taxon>Acroporidae</taxon>
        <taxon>Acropora</taxon>
    </lineage>
</organism>
<dbReference type="AlphaFoldDB" id="A0AAD9PZH9"/>
<dbReference type="PANTHER" id="PTHR47510">
    <property type="entry name" value="REVERSE TRANSCRIPTASE DOMAIN-CONTAINING PROTEIN"/>
    <property type="match status" value="1"/>
</dbReference>